<organism evidence="2 3">
    <name type="scientific">Piptocephalis cylindrospora</name>
    <dbReference type="NCBI Taxonomy" id="1907219"/>
    <lineage>
        <taxon>Eukaryota</taxon>
        <taxon>Fungi</taxon>
        <taxon>Fungi incertae sedis</taxon>
        <taxon>Zoopagomycota</taxon>
        <taxon>Zoopagomycotina</taxon>
        <taxon>Zoopagomycetes</taxon>
        <taxon>Zoopagales</taxon>
        <taxon>Piptocephalidaceae</taxon>
        <taxon>Piptocephalis</taxon>
    </lineage>
</organism>
<dbReference type="Gene3D" id="3.40.50.1820">
    <property type="entry name" value="alpha/beta hydrolase"/>
    <property type="match status" value="1"/>
</dbReference>
<dbReference type="GO" id="GO:0006629">
    <property type="term" value="P:lipid metabolic process"/>
    <property type="evidence" value="ECO:0007669"/>
    <property type="project" value="InterPro"/>
</dbReference>
<dbReference type="InterPro" id="IPR002921">
    <property type="entry name" value="Fungal_lipase-type"/>
</dbReference>
<dbReference type="PANTHER" id="PTHR45856">
    <property type="entry name" value="ALPHA/BETA-HYDROLASES SUPERFAMILY PROTEIN"/>
    <property type="match status" value="1"/>
</dbReference>
<dbReference type="GO" id="GO:0016787">
    <property type="term" value="F:hydrolase activity"/>
    <property type="evidence" value="ECO:0007669"/>
    <property type="project" value="UniProtKB-KW"/>
</dbReference>
<evidence type="ECO:0000259" key="1">
    <source>
        <dbReference type="Pfam" id="PF01764"/>
    </source>
</evidence>
<dbReference type="InterPro" id="IPR051218">
    <property type="entry name" value="Sec_MonoDiacylglyc_Lipase"/>
</dbReference>
<dbReference type="AlphaFoldDB" id="A0A4P9Y5I7"/>
<dbReference type="OrthoDB" id="426718at2759"/>
<feature type="non-terminal residue" evidence="2">
    <location>
        <position position="165"/>
    </location>
</feature>
<dbReference type="Proteomes" id="UP000267251">
    <property type="component" value="Unassembled WGS sequence"/>
</dbReference>
<evidence type="ECO:0000313" key="2">
    <source>
        <dbReference type="EMBL" id="RKP14084.1"/>
    </source>
</evidence>
<dbReference type="EMBL" id="KZ987888">
    <property type="protein sequence ID" value="RKP14084.1"/>
    <property type="molecule type" value="Genomic_DNA"/>
</dbReference>
<reference evidence="3" key="1">
    <citation type="journal article" date="2018" name="Nat. Microbiol.">
        <title>Leveraging single-cell genomics to expand the fungal tree of life.</title>
        <authorList>
            <person name="Ahrendt S.R."/>
            <person name="Quandt C.A."/>
            <person name="Ciobanu D."/>
            <person name="Clum A."/>
            <person name="Salamov A."/>
            <person name="Andreopoulos B."/>
            <person name="Cheng J.F."/>
            <person name="Woyke T."/>
            <person name="Pelin A."/>
            <person name="Henrissat B."/>
            <person name="Reynolds N.K."/>
            <person name="Benny G.L."/>
            <person name="Smith M.E."/>
            <person name="James T.Y."/>
            <person name="Grigoriev I.V."/>
        </authorList>
    </citation>
    <scope>NUCLEOTIDE SEQUENCE [LARGE SCALE GENOMIC DNA]</scope>
</reference>
<sequence>GFVAYHEQQERIIVSFRGTYSPRQALTDLKMHQTPFPPALAQKGKVHSGFYLNYELVREDILREVASLRLRFPHYRILVIGHSLGGALAALMATALYEQDPEAIIYTFSYGAPRLGNVGLAKYIDSLPIHLVNMVYGHDFAPHVPTLGLGYVHAGRELWVHNGTD</sequence>
<keyword evidence="2" id="KW-0378">Hydrolase</keyword>
<keyword evidence="3" id="KW-1185">Reference proteome</keyword>
<feature type="domain" description="Fungal lipase-type" evidence="1">
    <location>
        <begin position="13"/>
        <end position="146"/>
    </location>
</feature>
<evidence type="ECO:0000313" key="3">
    <source>
        <dbReference type="Proteomes" id="UP000267251"/>
    </source>
</evidence>
<protein>
    <submittedName>
        <fullName evidence="2">Alpha/Beta hydrolase protein</fullName>
    </submittedName>
</protein>
<dbReference type="InterPro" id="IPR029058">
    <property type="entry name" value="AB_hydrolase_fold"/>
</dbReference>
<dbReference type="PANTHER" id="PTHR45856:SF11">
    <property type="entry name" value="FUNGAL LIPASE-LIKE DOMAIN-CONTAINING PROTEIN"/>
    <property type="match status" value="1"/>
</dbReference>
<dbReference type="Pfam" id="PF01764">
    <property type="entry name" value="Lipase_3"/>
    <property type="match status" value="1"/>
</dbReference>
<proteinExistence type="predicted"/>
<feature type="non-terminal residue" evidence="2">
    <location>
        <position position="1"/>
    </location>
</feature>
<accession>A0A4P9Y5I7</accession>
<gene>
    <name evidence="2" type="ORF">BJ684DRAFT_3095</name>
</gene>
<name>A0A4P9Y5I7_9FUNG</name>
<dbReference type="SUPFAM" id="SSF53474">
    <property type="entry name" value="alpha/beta-Hydrolases"/>
    <property type="match status" value="1"/>
</dbReference>
<dbReference type="CDD" id="cd00519">
    <property type="entry name" value="Lipase_3"/>
    <property type="match status" value="1"/>
</dbReference>